<evidence type="ECO:0000313" key="2">
    <source>
        <dbReference type="EMBL" id="RCU47071.1"/>
    </source>
</evidence>
<dbReference type="InterPro" id="IPR003141">
    <property type="entry name" value="Pol/His_phosphatase_N"/>
</dbReference>
<gene>
    <name evidence="2" type="ORF">DU504_07005</name>
</gene>
<accession>A0A368NC63</accession>
<evidence type="ECO:0000313" key="3">
    <source>
        <dbReference type="Proteomes" id="UP000252189"/>
    </source>
</evidence>
<keyword evidence="3" id="KW-1185">Reference proteome</keyword>
<dbReference type="InterPro" id="IPR016195">
    <property type="entry name" value="Pol/histidinol_Pase-like"/>
</dbReference>
<organism evidence="2 3">
    <name type="scientific">Haloplanus salinus</name>
    <dbReference type="NCBI Taxonomy" id="1126245"/>
    <lineage>
        <taxon>Archaea</taxon>
        <taxon>Methanobacteriati</taxon>
        <taxon>Methanobacteriota</taxon>
        <taxon>Stenosarchaea group</taxon>
        <taxon>Halobacteria</taxon>
        <taxon>Halobacteriales</taxon>
        <taxon>Haloferacaceae</taxon>
        <taxon>Haloplanus</taxon>
    </lineage>
</organism>
<dbReference type="PANTHER" id="PTHR42924:SF18">
    <property type="entry name" value="POLYMERASE_HISTIDINOL PHOSPHATASE N-TERMINAL DOMAIN-CONTAINING PROTEIN"/>
    <property type="match status" value="1"/>
</dbReference>
<evidence type="ECO:0000259" key="1">
    <source>
        <dbReference type="SMART" id="SM00481"/>
    </source>
</evidence>
<dbReference type="AlphaFoldDB" id="A0A368NC63"/>
<dbReference type="Gene3D" id="1.10.150.650">
    <property type="match status" value="1"/>
</dbReference>
<reference evidence="2 3" key="1">
    <citation type="submission" date="2018-07" db="EMBL/GenBank/DDBJ databases">
        <title>Genome sequences of Haloplanus salinus JCM 18368T.</title>
        <authorList>
            <person name="Kim Y.B."/>
            <person name="Roh S.W."/>
        </authorList>
    </citation>
    <scope>NUCLEOTIDE SEQUENCE [LARGE SCALE GENOMIC DNA]</scope>
    <source>
        <strain evidence="2 3">JCM 18368</strain>
    </source>
</reference>
<protein>
    <submittedName>
        <fullName evidence="2">PHP domain-containing protein</fullName>
    </submittedName>
</protein>
<dbReference type="Pfam" id="PF02811">
    <property type="entry name" value="PHP"/>
    <property type="match status" value="1"/>
</dbReference>
<dbReference type="GO" id="GO:0035312">
    <property type="term" value="F:5'-3' DNA exonuclease activity"/>
    <property type="evidence" value="ECO:0007669"/>
    <property type="project" value="TreeGrafter"/>
</dbReference>
<dbReference type="GO" id="GO:0004534">
    <property type="term" value="F:5'-3' RNA exonuclease activity"/>
    <property type="evidence" value="ECO:0007669"/>
    <property type="project" value="TreeGrafter"/>
</dbReference>
<comment type="caution">
    <text evidence="2">The sequence shown here is derived from an EMBL/GenBank/DDBJ whole genome shotgun (WGS) entry which is preliminary data.</text>
</comment>
<dbReference type="PANTHER" id="PTHR42924">
    <property type="entry name" value="EXONUCLEASE"/>
    <property type="match status" value="1"/>
</dbReference>
<name>A0A368NC63_9EURY</name>
<dbReference type="RefSeq" id="WP_114448620.1">
    <property type="nucleotide sequence ID" value="NZ_QPHM01000001.1"/>
</dbReference>
<dbReference type="InterPro" id="IPR004013">
    <property type="entry name" value="PHP_dom"/>
</dbReference>
<dbReference type="InterPro" id="IPR052018">
    <property type="entry name" value="PHP_domain"/>
</dbReference>
<feature type="domain" description="Polymerase/histidinol phosphatase N-terminal" evidence="1">
    <location>
        <begin position="5"/>
        <end position="69"/>
    </location>
</feature>
<dbReference type="Gene3D" id="3.20.20.140">
    <property type="entry name" value="Metal-dependent hydrolases"/>
    <property type="match status" value="1"/>
</dbReference>
<dbReference type="EMBL" id="QPHM01000001">
    <property type="protein sequence ID" value="RCU47071.1"/>
    <property type="molecule type" value="Genomic_DNA"/>
</dbReference>
<dbReference type="Proteomes" id="UP000252189">
    <property type="component" value="Unassembled WGS sequence"/>
</dbReference>
<dbReference type="OrthoDB" id="196608at2157"/>
<dbReference type="SUPFAM" id="SSF89550">
    <property type="entry name" value="PHP domain-like"/>
    <property type="match status" value="1"/>
</dbReference>
<sequence>MDVVADLHVHTTASDGRLTVPELPAAARRAGVGVVAVTDHDRLHPDLEAPVTTREGVTVIRGIELQVETATGRVDLLGYGVAETSALRAELDRIQADRAERARRMTEQVEDRLDVSLDVAFEAGVGRPHVARAVDASDADCDYAGAFERFIGDDGPCYVSRTVPSVERGLDLLADAAAVVSLAHPFRYADSESALDLAPRLDGLERYYPYGRPVDEGRLDAVIDRHGLLATGGSDAHDDRLGLAGLGGDEYARIASHLPDAQG</sequence>
<dbReference type="SMART" id="SM00481">
    <property type="entry name" value="POLIIIAc"/>
    <property type="match status" value="1"/>
</dbReference>
<proteinExistence type="predicted"/>